<evidence type="ECO:0000313" key="2">
    <source>
        <dbReference type="Proteomes" id="UP000005952"/>
    </source>
</evidence>
<dbReference type="EMBL" id="CP005587">
    <property type="protein sequence ID" value="AGK56716.1"/>
    <property type="molecule type" value="Genomic_DNA"/>
</dbReference>
<protein>
    <recommendedName>
        <fullName evidence="3">Zinc-finger domain-containing protein</fullName>
    </recommendedName>
</protein>
<name>N0B846_9HYPH</name>
<dbReference type="eggNOG" id="ENOG502ZF13">
    <property type="taxonomic scope" value="Bacteria"/>
</dbReference>
<reference evidence="1 2" key="1">
    <citation type="journal article" date="2013" name="Genome Announc.">
        <title>Genome sequences for three denitrifying bacterial strains isolated from a uranium- and nitrate-contaminated subsurface environment.</title>
        <authorList>
            <person name="Venkatramanan R."/>
            <person name="Prakash O."/>
            <person name="Woyke T."/>
            <person name="Chain P."/>
            <person name="Goodwin L.A."/>
            <person name="Watson D."/>
            <person name="Brooks S."/>
            <person name="Kostka J.E."/>
            <person name="Green S.J."/>
        </authorList>
    </citation>
    <scope>NUCLEOTIDE SEQUENCE [LARGE SCALE GENOMIC DNA]</scope>
    <source>
        <strain evidence="1 2">1NES1</strain>
    </source>
</reference>
<gene>
    <name evidence="1" type="ORF">HYPDE_25158</name>
</gene>
<evidence type="ECO:0008006" key="3">
    <source>
        <dbReference type="Google" id="ProtNLM"/>
    </source>
</evidence>
<organism evidence="1 2">
    <name type="scientific">Hyphomicrobium denitrificans 1NES1</name>
    <dbReference type="NCBI Taxonomy" id="670307"/>
    <lineage>
        <taxon>Bacteria</taxon>
        <taxon>Pseudomonadati</taxon>
        <taxon>Pseudomonadota</taxon>
        <taxon>Alphaproteobacteria</taxon>
        <taxon>Hyphomicrobiales</taxon>
        <taxon>Hyphomicrobiaceae</taxon>
        <taxon>Hyphomicrobium</taxon>
    </lineage>
</organism>
<sequence>MANPITCKDTTWLVSESRERALSKEELEDLERHIAECSFCKGASTQFAVLFKQLDNYLGNSKAEKDNSG</sequence>
<dbReference type="STRING" id="670307.HYPDE_25158"/>
<dbReference type="HOGENOM" id="CLU_201783_0_0_5"/>
<dbReference type="RefSeq" id="WP_015596753.1">
    <property type="nucleotide sequence ID" value="NC_021172.1"/>
</dbReference>
<accession>N0B846</accession>
<keyword evidence="2" id="KW-1185">Reference proteome</keyword>
<proteinExistence type="predicted"/>
<dbReference type="OrthoDB" id="7933390at2"/>
<evidence type="ECO:0000313" key="1">
    <source>
        <dbReference type="EMBL" id="AGK56716.1"/>
    </source>
</evidence>
<dbReference type="KEGG" id="hdt:HYPDE_25158"/>
<dbReference type="Proteomes" id="UP000005952">
    <property type="component" value="Chromosome"/>
</dbReference>
<dbReference type="AlphaFoldDB" id="N0B846"/>